<dbReference type="Proteomes" id="UP000754710">
    <property type="component" value="Unassembled WGS sequence"/>
</dbReference>
<evidence type="ECO:0000313" key="2">
    <source>
        <dbReference type="EMBL" id="MBY9073769.1"/>
    </source>
</evidence>
<sequence>MAVEFALVLPLLVMMMLGTITGGLAYTRSIGLTNAVREGARFGATGDIAAATWATDVIDRVRETQFDDGITAGASTTTVCVQVIGATPVAPFCSDAGVNPPPPPAFPVADADLPALGAGECLVKVWASRHFEITLGVATPKQGDMIRHSVARYERDC</sequence>
<dbReference type="EMBL" id="JAIEZQ010000001">
    <property type="protein sequence ID" value="MBY9073769.1"/>
    <property type="molecule type" value="Genomic_DNA"/>
</dbReference>
<name>A0ABS7RFG5_9ACTN</name>
<organism evidence="2 3">
    <name type="scientific">Nocardioides jiangsuensis</name>
    <dbReference type="NCBI Taxonomy" id="2866161"/>
    <lineage>
        <taxon>Bacteria</taxon>
        <taxon>Bacillati</taxon>
        <taxon>Actinomycetota</taxon>
        <taxon>Actinomycetes</taxon>
        <taxon>Propionibacteriales</taxon>
        <taxon>Nocardioidaceae</taxon>
        <taxon>Nocardioides</taxon>
    </lineage>
</organism>
<dbReference type="InterPro" id="IPR012495">
    <property type="entry name" value="TadE-like_dom"/>
</dbReference>
<feature type="domain" description="TadE-like" evidence="1">
    <location>
        <begin position="2"/>
        <end position="41"/>
    </location>
</feature>
<gene>
    <name evidence="2" type="ORF">K1X13_02935</name>
</gene>
<protein>
    <submittedName>
        <fullName evidence="2">Pilus assembly protein</fullName>
    </submittedName>
</protein>
<keyword evidence="3" id="KW-1185">Reference proteome</keyword>
<accession>A0ABS7RFG5</accession>
<proteinExistence type="predicted"/>
<dbReference type="RefSeq" id="WP_221023531.1">
    <property type="nucleotide sequence ID" value="NZ_JAIEZQ010000001.1"/>
</dbReference>
<evidence type="ECO:0000259" key="1">
    <source>
        <dbReference type="Pfam" id="PF07811"/>
    </source>
</evidence>
<dbReference type="Pfam" id="PF07811">
    <property type="entry name" value="TadE"/>
    <property type="match status" value="1"/>
</dbReference>
<comment type="caution">
    <text evidence="2">The sequence shown here is derived from an EMBL/GenBank/DDBJ whole genome shotgun (WGS) entry which is preliminary data.</text>
</comment>
<evidence type="ECO:0000313" key="3">
    <source>
        <dbReference type="Proteomes" id="UP000754710"/>
    </source>
</evidence>
<reference evidence="2 3" key="1">
    <citation type="submission" date="2021-08" db="EMBL/GenBank/DDBJ databases">
        <title>Nocardioides bacterium WL0053 sp. nov., isolated from the sediment.</title>
        <authorList>
            <person name="Wang L."/>
            <person name="Zhang D."/>
            <person name="Zhang A."/>
        </authorList>
    </citation>
    <scope>NUCLEOTIDE SEQUENCE [LARGE SCALE GENOMIC DNA]</scope>
    <source>
        <strain evidence="2 3">WL0053</strain>
    </source>
</reference>